<dbReference type="InterPro" id="IPR000182">
    <property type="entry name" value="GNAT_dom"/>
</dbReference>
<dbReference type="PANTHER" id="PTHR43792:SF9">
    <property type="entry name" value="RIBOSOMAL-PROTEIN-ALANINE ACETYLTRANSFERASE"/>
    <property type="match status" value="1"/>
</dbReference>
<keyword evidence="3" id="KW-1185">Reference proteome</keyword>
<dbReference type="Proteomes" id="UP000287156">
    <property type="component" value="Unassembled WGS sequence"/>
</dbReference>
<dbReference type="GO" id="GO:0005737">
    <property type="term" value="C:cytoplasm"/>
    <property type="evidence" value="ECO:0007669"/>
    <property type="project" value="TreeGrafter"/>
</dbReference>
<evidence type="ECO:0000313" key="2">
    <source>
        <dbReference type="EMBL" id="RST77214.1"/>
    </source>
</evidence>
<dbReference type="OrthoDB" id="9785602at2"/>
<dbReference type="AlphaFoldDB" id="A0A429Y7C6"/>
<evidence type="ECO:0000313" key="3">
    <source>
        <dbReference type="Proteomes" id="UP000287156"/>
    </source>
</evidence>
<protein>
    <submittedName>
        <fullName evidence="2">N-acetyltransferase</fullName>
    </submittedName>
</protein>
<comment type="caution">
    <text evidence="2">The sequence shown here is derived from an EMBL/GenBank/DDBJ whole genome shotgun (WGS) entry which is preliminary data.</text>
</comment>
<dbReference type="InterPro" id="IPR051531">
    <property type="entry name" value="N-acetyltransferase"/>
</dbReference>
<name>A0A429Y7C6_9BACI</name>
<proteinExistence type="predicted"/>
<dbReference type="Gene3D" id="3.40.630.30">
    <property type="match status" value="1"/>
</dbReference>
<feature type="domain" description="N-acetyltransferase" evidence="1">
    <location>
        <begin position="16"/>
        <end position="180"/>
    </location>
</feature>
<dbReference type="InterPro" id="IPR016181">
    <property type="entry name" value="Acyl_CoA_acyltransferase"/>
</dbReference>
<dbReference type="SUPFAM" id="SSF55729">
    <property type="entry name" value="Acyl-CoA N-acyltransferases (Nat)"/>
    <property type="match status" value="1"/>
</dbReference>
<dbReference type="PANTHER" id="PTHR43792">
    <property type="entry name" value="GNAT FAMILY, PUTATIVE (AFU_ORTHOLOGUE AFUA_3G00765)-RELATED-RELATED"/>
    <property type="match status" value="1"/>
</dbReference>
<accession>A0A429Y7C6</accession>
<dbReference type="PROSITE" id="PS51186">
    <property type="entry name" value="GNAT"/>
    <property type="match status" value="1"/>
</dbReference>
<dbReference type="GO" id="GO:0008999">
    <property type="term" value="F:protein-N-terminal-alanine acetyltransferase activity"/>
    <property type="evidence" value="ECO:0007669"/>
    <property type="project" value="TreeGrafter"/>
</dbReference>
<reference evidence="2" key="1">
    <citation type="submission" date="2018-12" db="EMBL/GenBank/DDBJ databases">
        <authorList>
            <person name="Sun L."/>
            <person name="Chen Z."/>
        </authorList>
    </citation>
    <scope>NUCLEOTIDE SEQUENCE [LARGE SCALE GENOMIC DNA]</scope>
    <source>
        <strain evidence="2">3-2-2</strain>
    </source>
</reference>
<gene>
    <name evidence="2" type="ORF">D4T97_001585</name>
</gene>
<dbReference type="RefSeq" id="WP_126046998.1">
    <property type="nucleotide sequence ID" value="NZ_QYTV02000001.1"/>
</dbReference>
<dbReference type="EMBL" id="QYTV02000001">
    <property type="protein sequence ID" value="RST77214.1"/>
    <property type="molecule type" value="Genomic_DNA"/>
</dbReference>
<organism evidence="2 3">
    <name type="scientific">Siminovitchia acidinfaciens</name>
    <dbReference type="NCBI Taxonomy" id="2321395"/>
    <lineage>
        <taxon>Bacteria</taxon>
        <taxon>Bacillati</taxon>
        <taxon>Bacillota</taxon>
        <taxon>Bacilli</taxon>
        <taxon>Bacillales</taxon>
        <taxon>Bacillaceae</taxon>
        <taxon>Siminovitchia</taxon>
    </lineage>
</organism>
<evidence type="ECO:0000259" key="1">
    <source>
        <dbReference type="PROSITE" id="PS51186"/>
    </source>
</evidence>
<dbReference type="CDD" id="cd04301">
    <property type="entry name" value="NAT_SF"/>
    <property type="match status" value="1"/>
</dbReference>
<dbReference type="Pfam" id="PF13302">
    <property type="entry name" value="Acetyltransf_3"/>
    <property type="match status" value="1"/>
</dbReference>
<sequence>MIHFPPSFPEIQTKRLHLKEVRHTDAKDLHEFLSDGEVRKYIGIPPYTKMEETYKEIEWYDKIFNTKTGIRWGIALKDDPTIIGSCGFLNISQSNFRAEIGYELHRSYWRQGIVSEALEAVIKYGFEEMKLNRSEALIEPENVASVKLVERLGFLQEGLLREYEYGAGKFDDLYMYSLLLKDYEAAL</sequence>